<evidence type="ECO:0000313" key="2">
    <source>
        <dbReference type="EMBL" id="KIS70968.1"/>
    </source>
</evidence>
<keyword evidence="3" id="KW-1185">Reference proteome</keyword>
<dbReference type="OrthoDB" id="2553789at2759"/>
<reference evidence="2 3" key="1">
    <citation type="journal article" date="2006" name="Nature">
        <title>Insights from the genome of the biotrophic fungal plant pathogen Ustilago maydis.</title>
        <authorList>
            <person name="Kamper J."/>
            <person name="Kahmann R."/>
            <person name="Bolker M."/>
            <person name="Ma L.J."/>
            <person name="Brefort T."/>
            <person name="Saville B.J."/>
            <person name="Banuett F."/>
            <person name="Kronstad J.W."/>
            <person name="Gold S.E."/>
            <person name="Muller O."/>
            <person name="Perlin M.H."/>
            <person name="Wosten H.A."/>
            <person name="de Vries R."/>
            <person name="Ruiz-Herrera J."/>
            <person name="Reynaga-Pena C.G."/>
            <person name="Snetselaar K."/>
            <person name="McCann M."/>
            <person name="Perez-Martin J."/>
            <person name="Feldbrugge M."/>
            <person name="Basse C.W."/>
            <person name="Steinberg G."/>
            <person name="Ibeas J.I."/>
            <person name="Holloman W."/>
            <person name="Guzman P."/>
            <person name="Farman M."/>
            <person name="Stajich J.E."/>
            <person name="Sentandreu R."/>
            <person name="Gonzalez-Prieto J.M."/>
            <person name="Kennell J.C."/>
            <person name="Molina L."/>
            <person name="Schirawski J."/>
            <person name="Mendoza-Mendoza A."/>
            <person name="Greilinger D."/>
            <person name="Munch K."/>
            <person name="Rossel N."/>
            <person name="Scherer M."/>
            <person name="Vranes M."/>
            <person name="Ladendorf O."/>
            <person name="Vincon V."/>
            <person name="Fuchs U."/>
            <person name="Sandrock B."/>
            <person name="Meng S."/>
            <person name="Ho E.C."/>
            <person name="Cahill M.J."/>
            <person name="Boyce K.J."/>
            <person name="Klose J."/>
            <person name="Klosterman S.J."/>
            <person name="Deelstra H.J."/>
            <person name="Ortiz-Castellanos L."/>
            <person name="Li W."/>
            <person name="Sanchez-Alonso P."/>
            <person name="Schreier P.H."/>
            <person name="Hauser-Hahn I."/>
            <person name="Vaupel M."/>
            <person name="Koopmann E."/>
            <person name="Friedrich G."/>
            <person name="Voss H."/>
            <person name="Schluter T."/>
            <person name="Margolis J."/>
            <person name="Platt D."/>
            <person name="Swimmer C."/>
            <person name="Gnirke A."/>
            <person name="Chen F."/>
            <person name="Vysotskaia V."/>
            <person name="Mannhaupt G."/>
            <person name="Guldener U."/>
            <person name="Munsterkotter M."/>
            <person name="Haase D."/>
            <person name="Oesterheld M."/>
            <person name="Mewes H.W."/>
            <person name="Mauceli E.W."/>
            <person name="DeCaprio D."/>
            <person name="Wade C.M."/>
            <person name="Butler J."/>
            <person name="Young S."/>
            <person name="Jaffe D.B."/>
            <person name="Calvo S."/>
            <person name="Nusbaum C."/>
            <person name="Galagan J."/>
            <person name="Birren B.W."/>
        </authorList>
    </citation>
    <scope>NUCLEOTIDE SEQUENCE [LARGE SCALE GENOMIC DNA]</scope>
    <source>
        <strain evidence="3">DSM 14603 / FGSC 9021 / UM521</strain>
    </source>
</reference>
<dbReference type="InParanoid" id="A0A0D1CX57"/>
<evidence type="ECO:0000313" key="3">
    <source>
        <dbReference type="Proteomes" id="UP000000561"/>
    </source>
</evidence>
<accession>A0A0D1CX57</accession>
<sequence length="282" mass="28897">MKAALLTGSTTALVAALAISSTWAAPLEKRLAMVLSLEASPTVPLINLDDLVPSPTIPPIAGEIVSIITSVVDGVTSLIPTTIPSPSLPAALQDLVPDATMSINVNVPTPTVPPEAEVLAHLAQGALNAIPTMLMKNLAQIQSDLSSALAVAATATPTPVVYVTKDDAGLDVTRTSSATIAAFATQGVINPWSILANALPQPTDVVQEVTSVIGGVTSILKVPALPKPTDLLPLLNSAQLPQIDIPGLLGDKQHLCIKDDNGNQIGLCPNGPLINDSETIVI</sequence>
<protein>
    <submittedName>
        <fullName evidence="2">Uncharacterized protein</fullName>
    </submittedName>
</protein>
<dbReference type="eggNOG" id="ENOG502R38D">
    <property type="taxonomic scope" value="Eukaryota"/>
</dbReference>
<organism evidence="2 3">
    <name type="scientific">Mycosarcoma maydis</name>
    <name type="common">Corn smut fungus</name>
    <name type="synonym">Ustilago maydis</name>
    <dbReference type="NCBI Taxonomy" id="5270"/>
    <lineage>
        <taxon>Eukaryota</taxon>
        <taxon>Fungi</taxon>
        <taxon>Dikarya</taxon>
        <taxon>Basidiomycota</taxon>
        <taxon>Ustilaginomycotina</taxon>
        <taxon>Ustilaginomycetes</taxon>
        <taxon>Ustilaginales</taxon>
        <taxon>Ustilaginaceae</taxon>
        <taxon>Mycosarcoma</taxon>
    </lineage>
</organism>
<dbReference type="Proteomes" id="UP000000561">
    <property type="component" value="Chromosome 2"/>
</dbReference>
<keyword evidence="1" id="KW-0732">Signal</keyword>
<proteinExistence type="predicted"/>
<name>A0A0D1CX57_MYCMD</name>
<dbReference type="KEGG" id="uma:UMAG_00885"/>
<dbReference type="GeneID" id="23562059"/>
<gene>
    <name evidence="2" type="ORF">UMAG_00885</name>
</gene>
<dbReference type="OMA" id="GDKQHLC"/>
<dbReference type="EMBL" id="CM003141">
    <property type="protein sequence ID" value="KIS70968.1"/>
    <property type="molecule type" value="Genomic_DNA"/>
</dbReference>
<evidence type="ECO:0000256" key="1">
    <source>
        <dbReference type="SAM" id="SignalP"/>
    </source>
</evidence>
<feature type="chain" id="PRO_5002228762" evidence="1">
    <location>
        <begin position="25"/>
        <end position="282"/>
    </location>
</feature>
<feature type="signal peptide" evidence="1">
    <location>
        <begin position="1"/>
        <end position="24"/>
    </location>
</feature>
<dbReference type="VEuPathDB" id="FungiDB:UMAG_00885"/>
<dbReference type="RefSeq" id="XP_011386903.1">
    <property type="nucleotide sequence ID" value="XM_011388601.1"/>
</dbReference>
<dbReference type="AlphaFoldDB" id="A0A0D1CX57"/>